<dbReference type="GO" id="GO:0016682">
    <property type="term" value="F:oxidoreductase activity, acting on diphenols and related substances as donors, oxygen as acceptor"/>
    <property type="evidence" value="ECO:0007669"/>
    <property type="project" value="TreeGrafter"/>
</dbReference>
<reference evidence="13 14" key="1">
    <citation type="journal article" date="2014" name="BMC Genomics">
        <title>Comparison of environmental and isolate Sulfobacillus genomes reveals diverse carbon, sulfur, nitrogen, and hydrogen metabolisms.</title>
        <authorList>
            <person name="Justice N.B."/>
            <person name="Norman A."/>
            <person name="Brown C.T."/>
            <person name="Singh A."/>
            <person name="Thomas B.C."/>
            <person name="Banfield J.F."/>
        </authorList>
    </citation>
    <scope>NUCLEOTIDE SEQUENCE [LARGE SCALE GENOMIC DNA]</scope>
    <source>
        <strain evidence="13">AMDSBA1</strain>
    </source>
</reference>
<evidence type="ECO:0000256" key="5">
    <source>
        <dbReference type="ARBA" id="ARBA00022617"/>
    </source>
</evidence>
<evidence type="ECO:0000256" key="8">
    <source>
        <dbReference type="ARBA" id="ARBA00022982"/>
    </source>
</evidence>
<evidence type="ECO:0000256" key="12">
    <source>
        <dbReference type="SAM" id="Phobius"/>
    </source>
</evidence>
<dbReference type="PIRSF" id="PIRSF000267">
    <property type="entry name" value="Cyt_oxidse_sub2"/>
    <property type="match status" value="1"/>
</dbReference>
<organism evidence="13 14">
    <name type="scientific">Sulfobacillus benefaciens</name>
    <dbReference type="NCBI Taxonomy" id="453960"/>
    <lineage>
        <taxon>Bacteria</taxon>
        <taxon>Bacillati</taxon>
        <taxon>Bacillota</taxon>
        <taxon>Clostridia</taxon>
        <taxon>Eubacteriales</taxon>
        <taxon>Clostridiales Family XVII. Incertae Sedis</taxon>
        <taxon>Sulfobacillus</taxon>
    </lineage>
</organism>
<feature type="transmembrane region" description="Helical" evidence="12">
    <location>
        <begin position="294"/>
        <end position="321"/>
    </location>
</feature>
<evidence type="ECO:0000256" key="9">
    <source>
        <dbReference type="ARBA" id="ARBA00022989"/>
    </source>
</evidence>
<keyword evidence="6 12" id="KW-0812">Transmembrane</keyword>
<evidence type="ECO:0000313" key="13">
    <source>
        <dbReference type="EMBL" id="PSR31261.1"/>
    </source>
</evidence>
<name>A0A2T2X9R8_9FIRM</name>
<evidence type="ECO:0000313" key="14">
    <source>
        <dbReference type="Proteomes" id="UP000242699"/>
    </source>
</evidence>
<dbReference type="Pfam" id="PF02322">
    <property type="entry name" value="Cyt_bd_oxida_II"/>
    <property type="match status" value="1"/>
</dbReference>
<dbReference type="GO" id="GO:0070069">
    <property type="term" value="C:cytochrome complex"/>
    <property type="evidence" value="ECO:0007669"/>
    <property type="project" value="TreeGrafter"/>
</dbReference>
<feature type="transmembrane region" description="Helical" evidence="12">
    <location>
        <begin position="116"/>
        <end position="137"/>
    </location>
</feature>
<sequence length="333" mass="37398">MLNIFWFVLIAILFIGYFILEGFDYGVGMLYPVVGQSDHERRIAVNTIGPIWSGNEVWLITAGGALFAAFPKWYATLFSGFYVALVLMLVGLIFRGVAIEYRSKITTARWHKIWDILLRLGSFLPALLWGVAFANLIKGVPINQAMNDVGGFWSLISPYTVLGGLLTLLLFLAQGASFLTLKTTGDIRERSLKLAKRLLPVALVVAVGFGVWTATLPTVNHQGLYWLCIALGWVSLLGARMIIAKREKWAFLLQSLMIALMTAGFFLALFPRVMISTIAARYDLTIYSAASNPYTLHVMTIVALTMVPIVLAYQIWTYWIFRKRLTLQDHLEY</sequence>
<evidence type="ECO:0000256" key="3">
    <source>
        <dbReference type="ARBA" id="ARBA00022448"/>
    </source>
</evidence>
<dbReference type="EMBL" id="PXYT01000003">
    <property type="protein sequence ID" value="PSR31261.1"/>
    <property type="molecule type" value="Genomic_DNA"/>
</dbReference>
<dbReference type="PANTHER" id="PTHR43141:SF5">
    <property type="entry name" value="CYTOCHROME BD-I UBIQUINOL OXIDASE SUBUNIT 2"/>
    <property type="match status" value="1"/>
</dbReference>
<feature type="transmembrane region" description="Helical" evidence="12">
    <location>
        <begin position="224"/>
        <end position="243"/>
    </location>
</feature>
<keyword evidence="8" id="KW-0249">Electron transport</keyword>
<dbReference type="AlphaFoldDB" id="A0A2T2X9R8"/>
<evidence type="ECO:0000256" key="10">
    <source>
        <dbReference type="ARBA" id="ARBA00023004"/>
    </source>
</evidence>
<gene>
    <name evidence="13" type="primary">cydB</name>
    <name evidence="13" type="ORF">C7B43_02515</name>
</gene>
<dbReference type="NCBIfam" id="TIGR00203">
    <property type="entry name" value="cydB"/>
    <property type="match status" value="1"/>
</dbReference>
<feature type="transmembrane region" description="Helical" evidence="12">
    <location>
        <begin position="152"/>
        <end position="173"/>
    </location>
</feature>
<keyword evidence="4" id="KW-1003">Cell membrane</keyword>
<dbReference type="Proteomes" id="UP000242699">
    <property type="component" value="Unassembled WGS sequence"/>
</dbReference>
<keyword evidence="9 12" id="KW-1133">Transmembrane helix</keyword>
<proteinExistence type="inferred from homology"/>
<feature type="transmembrane region" description="Helical" evidence="12">
    <location>
        <begin position="194"/>
        <end position="212"/>
    </location>
</feature>
<evidence type="ECO:0000256" key="4">
    <source>
        <dbReference type="ARBA" id="ARBA00022475"/>
    </source>
</evidence>
<keyword evidence="7" id="KW-0479">Metal-binding</keyword>
<keyword evidence="11 12" id="KW-0472">Membrane</keyword>
<keyword evidence="3" id="KW-0813">Transport</keyword>
<dbReference type="PANTHER" id="PTHR43141">
    <property type="entry name" value="CYTOCHROME BD2 SUBUNIT II"/>
    <property type="match status" value="1"/>
</dbReference>
<protein>
    <submittedName>
        <fullName evidence="13">Cytochrome d ubiquinol oxidase subunit II</fullName>
    </submittedName>
</protein>
<evidence type="ECO:0000256" key="7">
    <source>
        <dbReference type="ARBA" id="ARBA00022723"/>
    </source>
</evidence>
<evidence type="ECO:0000256" key="11">
    <source>
        <dbReference type="ARBA" id="ARBA00023136"/>
    </source>
</evidence>
<feature type="transmembrane region" description="Helical" evidence="12">
    <location>
        <begin position="250"/>
        <end position="274"/>
    </location>
</feature>
<dbReference type="GO" id="GO:0019646">
    <property type="term" value="P:aerobic electron transport chain"/>
    <property type="evidence" value="ECO:0007669"/>
    <property type="project" value="TreeGrafter"/>
</dbReference>
<accession>A0A2T2X9R8</accession>
<keyword evidence="10" id="KW-0408">Iron</keyword>
<feature type="transmembrane region" description="Helical" evidence="12">
    <location>
        <begin position="73"/>
        <end position="95"/>
    </location>
</feature>
<dbReference type="InterPro" id="IPR003317">
    <property type="entry name" value="Cyt-d_oxidase_su2"/>
</dbReference>
<comment type="subcellular location">
    <subcellularLocation>
        <location evidence="1">Cell membrane</location>
        <topology evidence="1">Multi-pass membrane protein</topology>
    </subcellularLocation>
</comment>
<dbReference type="GO" id="GO:0009055">
    <property type="term" value="F:electron transfer activity"/>
    <property type="evidence" value="ECO:0007669"/>
    <property type="project" value="TreeGrafter"/>
</dbReference>
<evidence type="ECO:0000256" key="6">
    <source>
        <dbReference type="ARBA" id="ARBA00022692"/>
    </source>
</evidence>
<feature type="transmembrane region" description="Helical" evidence="12">
    <location>
        <begin position="6"/>
        <end position="31"/>
    </location>
</feature>
<comment type="similarity">
    <text evidence="2">Belongs to the cytochrome ubiquinol oxidase subunit 2 family.</text>
</comment>
<evidence type="ECO:0000256" key="2">
    <source>
        <dbReference type="ARBA" id="ARBA00007543"/>
    </source>
</evidence>
<dbReference type="GO" id="GO:0046872">
    <property type="term" value="F:metal ion binding"/>
    <property type="evidence" value="ECO:0007669"/>
    <property type="project" value="UniProtKB-KW"/>
</dbReference>
<comment type="caution">
    <text evidence="13">The sequence shown here is derived from an EMBL/GenBank/DDBJ whole genome shotgun (WGS) entry which is preliminary data.</text>
</comment>
<dbReference type="GO" id="GO:0005886">
    <property type="term" value="C:plasma membrane"/>
    <property type="evidence" value="ECO:0007669"/>
    <property type="project" value="UniProtKB-SubCell"/>
</dbReference>
<keyword evidence="5" id="KW-0349">Heme</keyword>
<evidence type="ECO:0000256" key="1">
    <source>
        <dbReference type="ARBA" id="ARBA00004651"/>
    </source>
</evidence>